<evidence type="ECO:0000256" key="2">
    <source>
        <dbReference type="ARBA" id="ARBA00007639"/>
    </source>
</evidence>
<sequence>MNVRKQQRKLVLPAILMSLALSACASSGAGGGGDTASPQGVAPTGAPASLPVAEVVPDLKAKKPYRIAVLFPNAGDPYFQQKAYGYRDEAAKVGATVTFFDAGGYANIEKQISQIENVVQQKFDAIAIAVTSSTGTVPALEAAEQAGVLVVGDGVFPQSDQVIKRGEDSVRAGYNSGKFLCDSLNSGDSVGLLLGPPGIDLIKLREDGVKAGLAACPGVTVAKALNNLSDLPASLAAAENILQADPNVKGIYAFNSVVAQAVVQSLKSAGKKPGEVQVTAVDLDPDLEKLMKEGWVQHTSVGGSVLLGRVVVDTITEKLNGVDVGKEAYLVPVEVTPDTLGSFDRTILYPPAGS</sequence>
<dbReference type="GO" id="GO:0030246">
    <property type="term" value="F:carbohydrate binding"/>
    <property type="evidence" value="ECO:0007669"/>
    <property type="project" value="UniProtKB-ARBA"/>
</dbReference>
<dbReference type="AlphaFoldDB" id="A0A4R8UB87"/>
<evidence type="ECO:0000256" key="4">
    <source>
        <dbReference type="SAM" id="SignalP"/>
    </source>
</evidence>
<keyword evidence="3 4" id="KW-0732">Signal</keyword>
<evidence type="ECO:0000259" key="5">
    <source>
        <dbReference type="Pfam" id="PF13407"/>
    </source>
</evidence>
<organism evidence="6 7">
    <name type="scientific">Cryobacterium tagatosivorans</name>
    <dbReference type="NCBI Taxonomy" id="1259199"/>
    <lineage>
        <taxon>Bacteria</taxon>
        <taxon>Bacillati</taxon>
        <taxon>Actinomycetota</taxon>
        <taxon>Actinomycetes</taxon>
        <taxon>Micrococcales</taxon>
        <taxon>Microbacteriaceae</taxon>
        <taxon>Cryobacterium</taxon>
    </lineage>
</organism>
<protein>
    <submittedName>
        <fullName evidence="6">Sugar ABC transporter substrate-binding protein</fullName>
    </submittedName>
</protein>
<evidence type="ECO:0000313" key="6">
    <source>
        <dbReference type="EMBL" id="TFB47823.1"/>
    </source>
</evidence>
<dbReference type="InterPro" id="IPR028082">
    <property type="entry name" value="Peripla_BP_I"/>
</dbReference>
<dbReference type="RefSeq" id="WP_134492202.1">
    <property type="nucleotide sequence ID" value="NZ_SOEZ01000070.1"/>
</dbReference>
<dbReference type="Proteomes" id="UP000297866">
    <property type="component" value="Unassembled WGS sequence"/>
</dbReference>
<dbReference type="Pfam" id="PF13407">
    <property type="entry name" value="Peripla_BP_4"/>
    <property type="match status" value="1"/>
</dbReference>
<feature type="domain" description="Periplasmic binding protein" evidence="5">
    <location>
        <begin position="67"/>
        <end position="321"/>
    </location>
</feature>
<dbReference type="Gene3D" id="3.40.50.2300">
    <property type="match status" value="2"/>
</dbReference>
<dbReference type="InterPro" id="IPR025997">
    <property type="entry name" value="SBP_2_dom"/>
</dbReference>
<comment type="caution">
    <text evidence="6">The sequence shown here is derived from an EMBL/GenBank/DDBJ whole genome shotgun (WGS) entry which is preliminary data.</text>
</comment>
<evidence type="ECO:0000313" key="7">
    <source>
        <dbReference type="Proteomes" id="UP000297866"/>
    </source>
</evidence>
<comment type="similarity">
    <text evidence="2">Belongs to the bacterial solute-binding protein 2 family.</text>
</comment>
<comment type="subcellular location">
    <subcellularLocation>
        <location evidence="1">Cell envelope</location>
    </subcellularLocation>
</comment>
<name>A0A4R8UB87_9MICO</name>
<feature type="signal peptide" evidence="4">
    <location>
        <begin position="1"/>
        <end position="25"/>
    </location>
</feature>
<feature type="chain" id="PRO_5020824313" evidence="4">
    <location>
        <begin position="26"/>
        <end position="354"/>
    </location>
</feature>
<accession>A0A4R8UB87</accession>
<evidence type="ECO:0000256" key="1">
    <source>
        <dbReference type="ARBA" id="ARBA00004196"/>
    </source>
</evidence>
<dbReference type="PROSITE" id="PS51257">
    <property type="entry name" value="PROKAR_LIPOPROTEIN"/>
    <property type="match status" value="1"/>
</dbReference>
<dbReference type="GO" id="GO:0030313">
    <property type="term" value="C:cell envelope"/>
    <property type="evidence" value="ECO:0007669"/>
    <property type="project" value="UniProtKB-SubCell"/>
</dbReference>
<proteinExistence type="inferred from homology"/>
<dbReference type="PANTHER" id="PTHR46847">
    <property type="entry name" value="D-ALLOSE-BINDING PERIPLASMIC PROTEIN-RELATED"/>
    <property type="match status" value="1"/>
</dbReference>
<dbReference type="SUPFAM" id="SSF53822">
    <property type="entry name" value="Periplasmic binding protein-like I"/>
    <property type="match status" value="1"/>
</dbReference>
<keyword evidence="7" id="KW-1185">Reference proteome</keyword>
<evidence type="ECO:0000256" key="3">
    <source>
        <dbReference type="ARBA" id="ARBA00022729"/>
    </source>
</evidence>
<dbReference type="EMBL" id="SOEZ01000070">
    <property type="protein sequence ID" value="TFB47823.1"/>
    <property type="molecule type" value="Genomic_DNA"/>
</dbReference>
<reference evidence="6 7" key="1">
    <citation type="submission" date="2019-03" db="EMBL/GenBank/DDBJ databases">
        <title>Genomics of glacier-inhabiting Cryobacterium strains.</title>
        <authorList>
            <person name="Liu Q."/>
            <person name="Xin Y.-H."/>
        </authorList>
    </citation>
    <scope>NUCLEOTIDE SEQUENCE [LARGE SCALE GENOMIC DNA]</scope>
    <source>
        <strain evidence="6 7">Sr47</strain>
    </source>
</reference>
<gene>
    <name evidence="6" type="ORF">E3O23_14550</name>
</gene>
<dbReference type="PANTHER" id="PTHR46847:SF1">
    <property type="entry name" value="D-ALLOSE-BINDING PERIPLASMIC PROTEIN-RELATED"/>
    <property type="match status" value="1"/>
</dbReference>
<dbReference type="OrthoDB" id="9813037at2"/>
<dbReference type="CDD" id="cd01536">
    <property type="entry name" value="PBP1_ABC_sugar_binding-like"/>
    <property type="match status" value="1"/>
</dbReference>